<comment type="caution">
    <text evidence="3">The sequence shown here is derived from an EMBL/GenBank/DDBJ whole genome shotgun (WGS) entry which is preliminary data.</text>
</comment>
<reference evidence="4" key="1">
    <citation type="journal article" date="2019" name="Int. J. Syst. Evol. Microbiol.">
        <title>The Global Catalogue of Microorganisms (GCM) 10K type strain sequencing project: providing services to taxonomists for standard genome sequencing and annotation.</title>
        <authorList>
            <consortium name="The Broad Institute Genomics Platform"/>
            <consortium name="The Broad Institute Genome Sequencing Center for Infectious Disease"/>
            <person name="Wu L."/>
            <person name="Ma J."/>
        </authorList>
    </citation>
    <scope>NUCLEOTIDE SEQUENCE [LARGE SCALE GENOMIC DNA]</scope>
    <source>
        <strain evidence="4">2902at01</strain>
    </source>
</reference>
<evidence type="ECO:0008006" key="5">
    <source>
        <dbReference type="Google" id="ProtNLM"/>
    </source>
</evidence>
<organism evidence="3 4">
    <name type="scientific">Micromonospora zhanjiangensis</name>
    <dbReference type="NCBI Taxonomy" id="1522057"/>
    <lineage>
        <taxon>Bacteria</taxon>
        <taxon>Bacillati</taxon>
        <taxon>Actinomycetota</taxon>
        <taxon>Actinomycetes</taxon>
        <taxon>Micromonosporales</taxon>
        <taxon>Micromonosporaceae</taxon>
        <taxon>Micromonospora</taxon>
    </lineage>
</organism>
<accession>A0ABV8KF49</accession>
<keyword evidence="2" id="KW-1133">Transmembrane helix</keyword>
<keyword evidence="4" id="KW-1185">Reference proteome</keyword>
<keyword evidence="2" id="KW-0812">Transmembrane</keyword>
<dbReference type="Proteomes" id="UP001595868">
    <property type="component" value="Unassembled WGS sequence"/>
</dbReference>
<feature type="transmembrane region" description="Helical" evidence="2">
    <location>
        <begin position="92"/>
        <end position="112"/>
    </location>
</feature>
<gene>
    <name evidence="3" type="ORF">ACFOX0_01750</name>
</gene>
<protein>
    <recommendedName>
        <fullName evidence="5">Translation initiation factor 2</fullName>
    </recommendedName>
</protein>
<evidence type="ECO:0000313" key="4">
    <source>
        <dbReference type="Proteomes" id="UP001595868"/>
    </source>
</evidence>
<feature type="compositionally biased region" description="Pro residues" evidence="1">
    <location>
        <begin position="20"/>
        <end position="51"/>
    </location>
</feature>
<evidence type="ECO:0000256" key="1">
    <source>
        <dbReference type="SAM" id="MobiDB-lite"/>
    </source>
</evidence>
<proteinExistence type="predicted"/>
<sequence>MTDFSGDPAGHDVWRRPVEPEPGGPMAPPAPLPAAPPPAQVGYAGPPPTPVPAGDWRPPVHIRPAPPRQLPPQDVLAVEAEEQRARTVTGTVAVVAGVVLLVLFCLLCGRVVL</sequence>
<evidence type="ECO:0000256" key="2">
    <source>
        <dbReference type="SAM" id="Phobius"/>
    </source>
</evidence>
<feature type="compositionally biased region" description="Basic and acidic residues" evidence="1">
    <location>
        <begin position="9"/>
        <end position="19"/>
    </location>
</feature>
<evidence type="ECO:0000313" key="3">
    <source>
        <dbReference type="EMBL" id="MFC4104665.1"/>
    </source>
</evidence>
<name>A0ABV8KF49_9ACTN</name>
<dbReference type="EMBL" id="JBHSBN010000001">
    <property type="protein sequence ID" value="MFC4104665.1"/>
    <property type="molecule type" value="Genomic_DNA"/>
</dbReference>
<dbReference type="RefSeq" id="WP_377541593.1">
    <property type="nucleotide sequence ID" value="NZ_JBHSBN010000001.1"/>
</dbReference>
<feature type="region of interest" description="Disordered" evidence="1">
    <location>
        <begin position="1"/>
        <end position="59"/>
    </location>
</feature>
<keyword evidence="2" id="KW-0472">Membrane</keyword>